<dbReference type="SUPFAM" id="SSF52540">
    <property type="entry name" value="P-loop containing nucleoside triphosphate hydrolases"/>
    <property type="match status" value="1"/>
</dbReference>
<dbReference type="GeneTree" id="ENSGT00940000165732"/>
<evidence type="ECO:0000256" key="6">
    <source>
        <dbReference type="ARBA" id="ARBA00023136"/>
    </source>
</evidence>
<evidence type="ECO:0000259" key="8">
    <source>
        <dbReference type="PROSITE" id="PS50893"/>
    </source>
</evidence>
<dbReference type="SMART" id="SM00382">
    <property type="entry name" value="AAA"/>
    <property type="match status" value="1"/>
</dbReference>
<dbReference type="GO" id="GO:0042626">
    <property type="term" value="F:ATPase-coupled transmembrane transporter activity"/>
    <property type="evidence" value="ECO:0007669"/>
    <property type="project" value="TreeGrafter"/>
</dbReference>
<keyword evidence="10" id="KW-1185">Reference proteome</keyword>
<dbReference type="STRING" id="62062.ENSHHUP00000027611"/>
<name>A0A4W5LN96_9TELE</name>
<keyword evidence="3" id="KW-0547">Nucleotide-binding</keyword>
<dbReference type="PANTHER" id="PTHR24221:SF654">
    <property type="entry name" value="ATP-BINDING CASSETTE SUB-FAMILY B MEMBER 6"/>
    <property type="match status" value="1"/>
</dbReference>
<comment type="similarity">
    <text evidence="7">Belongs to the ABC transporter superfamily. ABCB family. Heavy Metal importer (TC 3.A.1.210) subfamily.</text>
</comment>
<evidence type="ECO:0000256" key="2">
    <source>
        <dbReference type="ARBA" id="ARBA00022692"/>
    </source>
</evidence>
<keyword evidence="5" id="KW-1133">Transmembrane helix</keyword>
<comment type="subcellular location">
    <subcellularLocation>
        <location evidence="1">Membrane</location>
        <topology evidence="1">Multi-pass membrane protein</topology>
    </subcellularLocation>
</comment>
<dbReference type="InterPro" id="IPR003439">
    <property type="entry name" value="ABC_transporter-like_ATP-bd"/>
</dbReference>
<accession>A0A4W5LN96</accession>
<dbReference type="PROSITE" id="PS50893">
    <property type="entry name" value="ABC_TRANSPORTER_2"/>
    <property type="match status" value="1"/>
</dbReference>
<keyword evidence="6" id="KW-0472">Membrane</keyword>
<dbReference type="InterPro" id="IPR017871">
    <property type="entry name" value="ABC_transporter-like_CS"/>
</dbReference>
<dbReference type="Ensembl" id="ENSHHUT00000028711.1">
    <property type="protein sequence ID" value="ENSHHUP00000027611.1"/>
    <property type="gene ID" value="ENSHHUG00000017529.1"/>
</dbReference>
<dbReference type="Proteomes" id="UP000314982">
    <property type="component" value="Unassembled WGS sequence"/>
</dbReference>
<feature type="domain" description="ABC transporter" evidence="8">
    <location>
        <begin position="1"/>
        <end position="220"/>
    </location>
</feature>
<proteinExistence type="inferred from homology"/>
<dbReference type="Gene3D" id="3.40.50.300">
    <property type="entry name" value="P-loop containing nucleotide triphosphate hydrolases"/>
    <property type="match status" value="1"/>
</dbReference>
<dbReference type="PANTHER" id="PTHR24221">
    <property type="entry name" value="ATP-BINDING CASSETTE SUB-FAMILY B"/>
    <property type="match status" value="1"/>
</dbReference>
<reference evidence="9" key="3">
    <citation type="submission" date="2025-09" db="UniProtKB">
        <authorList>
            <consortium name="Ensembl"/>
        </authorList>
    </citation>
    <scope>IDENTIFICATION</scope>
</reference>
<dbReference type="PROSITE" id="PS00211">
    <property type="entry name" value="ABC_TRANSPORTER_1"/>
    <property type="match status" value="1"/>
</dbReference>
<evidence type="ECO:0000256" key="5">
    <source>
        <dbReference type="ARBA" id="ARBA00022989"/>
    </source>
</evidence>
<evidence type="ECO:0000313" key="10">
    <source>
        <dbReference type="Proteomes" id="UP000314982"/>
    </source>
</evidence>
<keyword evidence="2" id="KW-0812">Transmembrane</keyword>
<dbReference type="GO" id="GO:0016020">
    <property type="term" value="C:membrane"/>
    <property type="evidence" value="ECO:0007669"/>
    <property type="project" value="UniProtKB-SubCell"/>
</dbReference>
<protein>
    <recommendedName>
        <fullName evidence="8">ABC transporter domain-containing protein</fullName>
    </recommendedName>
</protein>
<reference evidence="10" key="1">
    <citation type="submission" date="2018-06" db="EMBL/GenBank/DDBJ databases">
        <title>Genome assembly of Danube salmon.</title>
        <authorList>
            <person name="Macqueen D.J."/>
            <person name="Gundappa M.K."/>
        </authorList>
    </citation>
    <scope>NUCLEOTIDE SEQUENCE [LARGE SCALE GENOMIC DNA]</scope>
</reference>
<evidence type="ECO:0000256" key="7">
    <source>
        <dbReference type="ARBA" id="ARBA00024363"/>
    </source>
</evidence>
<dbReference type="Pfam" id="PF00005">
    <property type="entry name" value="ABC_tran"/>
    <property type="match status" value="1"/>
</dbReference>
<dbReference type="GO" id="GO:0005524">
    <property type="term" value="F:ATP binding"/>
    <property type="evidence" value="ECO:0007669"/>
    <property type="project" value="UniProtKB-KW"/>
</dbReference>
<evidence type="ECO:0000256" key="1">
    <source>
        <dbReference type="ARBA" id="ARBA00004141"/>
    </source>
</evidence>
<organism evidence="9 10">
    <name type="scientific">Hucho hucho</name>
    <name type="common">huchen</name>
    <dbReference type="NCBI Taxonomy" id="62062"/>
    <lineage>
        <taxon>Eukaryota</taxon>
        <taxon>Metazoa</taxon>
        <taxon>Chordata</taxon>
        <taxon>Craniata</taxon>
        <taxon>Vertebrata</taxon>
        <taxon>Euteleostomi</taxon>
        <taxon>Actinopterygii</taxon>
        <taxon>Neopterygii</taxon>
        <taxon>Teleostei</taxon>
        <taxon>Protacanthopterygii</taxon>
        <taxon>Salmoniformes</taxon>
        <taxon>Salmonidae</taxon>
        <taxon>Salmoninae</taxon>
        <taxon>Hucho</taxon>
    </lineage>
</organism>
<dbReference type="FunFam" id="3.40.50.300:FF:000218">
    <property type="entry name" value="Multidrug ABC transporter ATP-binding protein"/>
    <property type="match status" value="1"/>
</dbReference>
<keyword evidence="4" id="KW-0067">ATP-binding</keyword>
<dbReference type="AlphaFoldDB" id="A0A4W5LN96"/>
<sequence>VLKGINFTASFGQKIAIVGPSGMGKSTIASLLLRFYDINSGEILIDGKNINDYDLENLRGNMSIVPQDVILFGGTIRENIAYGKPNATEEEINTAAKQANAYDFIEGFPEKFETVVGERGIKLSGGQRQRIAIARALLKNPSVLILDEATSSLDSESEKLVQEALEILMEGRTSIIIAHRLSTIRSADQILVLDNGKISEQGTHQELINLENGLYKNLSNLQFSNS</sequence>
<evidence type="ECO:0000256" key="3">
    <source>
        <dbReference type="ARBA" id="ARBA00022741"/>
    </source>
</evidence>
<evidence type="ECO:0000313" key="9">
    <source>
        <dbReference type="Ensembl" id="ENSHHUP00000027611.1"/>
    </source>
</evidence>
<dbReference type="GO" id="GO:0016887">
    <property type="term" value="F:ATP hydrolysis activity"/>
    <property type="evidence" value="ECO:0007669"/>
    <property type="project" value="InterPro"/>
</dbReference>
<dbReference type="InterPro" id="IPR027417">
    <property type="entry name" value="P-loop_NTPase"/>
</dbReference>
<evidence type="ECO:0000256" key="4">
    <source>
        <dbReference type="ARBA" id="ARBA00022840"/>
    </source>
</evidence>
<dbReference type="InterPro" id="IPR039421">
    <property type="entry name" value="Type_1_exporter"/>
</dbReference>
<dbReference type="InterPro" id="IPR003593">
    <property type="entry name" value="AAA+_ATPase"/>
</dbReference>
<reference evidence="9" key="2">
    <citation type="submission" date="2025-08" db="UniProtKB">
        <authorList>
            <consortium name="Ensembl"/>
        </authorList>
    </citation>
    <scope>IDENTIFICATION</scope>
</reference>